<name>A0A387BGE8_9LACT</name>
<dbReference type="KEGG" id="lact:D7I46_11925"/>
<accession>A0A387BGE8</accession>
<evidence type="ECO:0000313" key="1">
    <source>
        <dbReference type="EMBL" id="AYG01698.1"/>
    </source>
</evidence>
<dbReference type="Proteomes" id="UP000269374">
    <property type="component" value="Chromosome"/>
</dbReference>
<keyword evidence="2" id="KW-1185">Reference proteome</keyword>
<dbReference type="RefSeq" id="WP_120773067.1">
    <property type="nucleotide sequence ID" value="NZ_CP032627.1"/>
</dbReference>
<sequence>MIGDEIISGQGGDAPIINDTGAAVGGGMLDMGNTTFQAGAWYSNQNNATKDRVNKPGQSIVYGLKRQVIFKQSIKYDENENIDYRERGFTFPELDHIFSTQLHYAFEKEAIDRFSALITSNYDNQIQESLKQALTYGFCVVSDEGTAGNPSLRLLKNAFPFFNPLDEVEYYSLVGLKIAEHFDDCVNVIVTSDGTFGVDKDNKLLEDLTAADVGLEEFPTFERLHVIYTNNFEPIWADAYSSILRYDLNLEQADGSINRYQNAILQIRNLIRGMNATKKQTESELRQFYDNVHVVAYEMNRQAEGNYPTSPELSYVQPNIDVNATMQFLEEIKSNIYRMLGIVRSEDLAGNQALDTVVIRTQEMLNRATEYSKQLKESYTTITGLSDIGFEIRSQVPIYGIIKELNGVTNISQEMMTDLIMTGYSKKEKQAELDRVLLTQRDELGMAGALRGVINGN</sequence>
<dbReference type="AlphaFoldDB" id="A0A387BGE8"/>
<reference evidence="1 2" key="1">
    <citation type="submission" date="2018-09" db="EMBL/GenBank/DDBJ databases">
        <title>Genome sequencing of strain 1JSPR-7.</title>
        <authorList>
            <person name="Heo J."/>
            <person name="Kim S.-J."/>
            <person name="Kwon S.-W."/>
        </authorList>
    </citation>
    <scope>NUCLEOTIDE SEQUENCE [LARGE SCALE GENOMIC DNA]</scope>
    <source>
        <strain evidence="1 2">1JSPR-7</strain>
    </source>
</reference>
<evidence type="ECO:0000313" key="2">
    <source>
        <dbReference type="Proteomes" id="UP000269374"/>
    </source>
</evidence>
<proteinExistence type="predicted"/>
<organism evidence="1 2">
    <name type="scientific">Lactococcus allomyrinae</name>
    <dbReference type="NCBI Taxonomy" id="2419773"/>
    <lineage>
        <taxon>Bacteria</taxon>
        <taxon>Bacillati</taxon>
        <taxon>Bacillota</taxon>
        <taxon>Bacilli</taxon>
        <taxon>Lactobacillales</taxon>
        <taxon>Streptococcaceae</taxon>
        <taxon>Lactococcus</taxon>
    </lineage>
</organism>
<protein>
    <submittedName>
        <fullName evidence="1">Uncharacterized protein</fullName>
    </submittedName>
</protein>
<gene>
    <name evidence="1" type="ORF">D7I46_11925</name>
</gene>
<dbReference type="EMBL" id="CP032627">
    <property type="protein sequence ID" value="AYG01698.1"/>
    <property type="molecule type" value="Genomic_DNA"/>
</dbReference>